<gene>
    <name evidence="2" type="ORF">AFUS01_LOCUS26200</name>
</gene>
<keyword evidence="3" id="KW-1185">Reference proteome</keyword>
<name>A0A8J2KL68_9HEXA</name>
<accession>A0A8J2KL68</accession>
<reference evidence="2" key="1">
    <citation type="submission" date="2021-06" db="EMBL/GenBank/DDBJ databases">
        <authorList>
            <person name="Hodson N. C."/>
            <person name="Mongue J. A."/>
            <person name="Jaron S. K."/>
        </authorList>
    </citation>
    <scope>NUCLEOTIDE SEQUENCE</scope>
</reference>
<feature type="non-terminal residue" evidence="2">
    <location>
        <position position="1"/>
    </location>
</feature>
<sequence>MDSKIAGSHSHLLCSSLGVIRPEDGSGKKLGVGSPDGGESSSGESQDDKGPIIDPSTFPTLHHPHHHQVGHNPPTGLIFPHQM</sequence>
<proteinExistence type="predicted"/>
<dbReference type="Proteomes" id="UP000708208">
    <property type="component" value="Unassembled WGS sequence"/>
</dbReference>
<organism evidence="2 3">
    <name type="scientific">Allacma fusca</name>
    <dbReference type="NCBI Taxonomy" id="39272"/>
    <lineage>
        <taxon>Eukaryota</taxon>
        <taxon>Metazoa</taxon>
        <taxon>Ecdysozoa</taxon>
        <taxon>Arthropoda</taxon>
        <taxon>Hexapoda</taxon>
        <taxon>Collembola</taxon>
        <taxon>Symphypleona</taxon>
        <taxon>Sminthuridae</taxon>
        <taxon>Allacma</taxon>
    </lineage>
</organism>
<evidence type="ECO:0000256" key="1">
    <source>
        <dbReference type="SAM" id="MobiDB-lite"/>
    </source>
</evidence>
<comment type="caution">
    <text evidence="2">The sequence shown here is derived from an EMBL/GenBank/DDBJ whole genome shotgun (WGS) entry which is preliminary data.</text>
</comment>
<evidence type="ECO:0000313" key="2">
    <source>
        <dbReference type="EMBL" id="CAG7815526.1"/>
    </source>
</evidence>
<evidence type="ECO:0000313" key="3">
    <source>
        <dbReference type="Proteomes" id="UP000708208"/>
    </source>
</evidence>
<feature type="region of interest" description="Disordered" evidence="1">
    <location>
        <begin position="18"/>
        <end position="83"/>
    </location>
</feature>
<dbReference type="AlphaFoldDB" id="A0A8J2KL68"/>
<protein>
    <submittedName>
        <fullName evidence="2">Uncharacterized protein</fullName>
    </submittedName>
</protein>
<dbReference type="EMBL" id="CAJVCH010346181">
    <property type="protein sequence ID" value="CAG7815526.1"/>
    <property type="molecule type" value="Genomic_DNA"/>
</dbReference>